<protein>
    <submittedName>
        <fullName evidence="1">Uncharacterized protein</fullName>
    </submittedName>
</protein>
<comment type="caution">
    <text evidence="1">The sequence shown here is derived from an EMBL/GenBank/DDBJ whole genome shotgun (WGS) entry which is preliminary data.</text>
</comment>
<accession>A0ABT7KLK5</accession>
<organism evidence="1 2">
    <name type="scientific">Rhizobium calliandrae</name>
    <dbReference type="NCBI Taxonomy" id="1312182"/>
    <lineage>
        <taxon>Bacteria</taxon>
        <taxon>Pseudomonadati</taxon>
        <taxon>Pseudomonadota</taxon>
        <taxon>Alphaproteobacteria</taxon>
        <taxon>Hyphomicrobiales</taxon>
        <taxon>Rhizobiaceae</taxon>
        <taxon>Rhizobium/Agrobacterium group</taxon>
        <taxon>Rhizobium</taxon>
    </lineage>
</organism>
<dbReference type="Proteomes" id="UP001172630">
    <property type="component" value="Unassembled WGS sequence"/>
</dbReference>
<dbReference type="EMBL" id="JARFYN010000043">
    <property type="protein sequence ID" value="MDL2409022.1"/>
    <property type="molecule type" value="Genomic_DNA"/>
</dbReference>
<keyword evidence="2" id="KW-1185">Reference proteome</keyword>
<reference evidence="1" key="1">
    <citation type="submission" date="2023-06" db="EMBL/GenBank/DDBJ databases">
        <title>Phylogenetic Diversity of Rhizobium strains.</title>
        <authorList>
            <person name="Moura F.T."/>
            <person name="Helene L.C.F."/>
            <person name="Hungria M."/>
        </authorList>
    </citation>
    <scope>NUCLEOTIDE SEQUENCE</scope>
    <source>
        <strain evidence="1">CCGE524</strain>
    </source>
</reference>
<proteinExistence type="predicted"/>
<evidence type="ECO:0000313" key="1">
    <source>
        <dbReference type="EMBL" id="MDL2409022.1"/>
    </source>
</evidence>
<sequence length="63" mass="6869">MEGDGLEHLTIAPFEIATGAAIRASGLVITGLVITDRDGNGAFYRIDCAANWIRRPLVDRNQR</sequence>
<gene>
    <name evidence="1" type="ORF">PY650_25970</name>
</gene>
<name>A0ABT7KLK5_9HYPH</name>
<evidence type="ECO:0000313" key="2">
    <source>
        <dbReference type="Proteomes" id="UP001172630"/>
    </source>
</evidence>